<evidence type="ECO:0000313" key="1">
    <source>
        <dbReference type="EMBL" id="MCO6045156.1"/>
    </source>
</evidence>
<organism evidence="1 2">
    <name type="scientific">Aeoliella straminimaris</name>
    <dbReference type="NCBI Taxonomy" id="2954799"/>
    <lineage>
        <taxon>Bacteria</taxon>
        <taxon>Pseudomonadati</taxon>
        <taxon>Planctomycetota</taxon>
        <taxon>Planctomycetia</taxon>
        <taxon>Pirellulales</taxon>
        <taxon>Lacipirellulaceae</taxon>
        <taxon>Aeoliella</taxon>
    </lineage>
</organism>
<accession>A0A9X2FGA8</accession>
<keyword evidence="2" id="KW-1185">Reference proteome</keyword>
<dbReference type="AlphaFoldDB" id="A0A9X2FGA8"/>
<evidence type="ECO:0000313" key="2">
    <source>
        <dbReference type="Proteomes" id="UP001155241"/>
    </source>
</evidence>
<sequence length="77" mass="8559">MIRAYDEIVEFIAAGTTPESVARFESSQATKDYVADLIHKEKTTGLTAEESSDLDHFMKVEHIMRLAKARAGARSSQ</sequence>
<proteinExistence type="predicted"/>
<dbReference type="Proteomes" id="UP001155241">
    <property type="component" value="Unassembled WGS sequence"/>
</dbReference>
<protein>
    <submittedName>
        <fullName evidence="1">Uncharacterized protein</fullName>
    </submittedName>
</protein>
<name>A0A9X2FGA8_9BACT</name>
<reference evidence="1" key="1">
    <citation type="submission" date="2022-06" db="EMBL/GenBank/DDBJ databases">
        <title>Aeoliella straminimaris, a novel planctomycete from sediments.</title>
        <authorList>
            <person name="Vitorino I.R."/>
            <person name="Lage O.M."/>
        </authorList>
    </citation>
    <scope>NUCLEOTIDE SEQUENCE</scope>
    <source>
        <strain evidence="1">ICT_H6.2</strain>
    </source>
</reference>
<dbReference type="RefSeq" id="WP_252853266.1">
    <property type="nucleotide sequence ID" value="NZ_JAMXLR010000051.1"/>
</dbReference>
<dbReference type="EMBL" id="JAMXLR010000051">
    <property type="protein sequence ID" value="MCO6045156.1"/>
    <property type="molecule type" value="Genomic_DNA"/>
</dbReference>
<gene>
    <name evidence="1" type="ORF">NG895_14690</name>
</gene>
<comment type="caution">
    <text evidence="1">The sequence shown here is derived from an EMBL/GenBank/DDBJ whole genome shotgun (WGS) entry which is preliminary data.</text>
</comment>